<evidence type="ECO:0000259" key="2">
    <source>
        <dbReference type="Pfam" id="PF10213"/>
    </source>
</evidence>
<dbReference type="RefSeq" id="XP_008715777.1">
    <property type="nucleotide sequence ID" value="XM_008717555.1"/>
</dbReference>
<gene>
    <name evidence="3" type="ORF">HMPREF1541_03203</name>
</gene>
<keyword evidence="4" id="KW-1185">Reference proteome</keyword>
<name>W2RZP8_CYPE1</name>
<sequence>MASASRSLYRSLLRVSMVNPAKRKCLTQGQRPFTITTIRGRDSKPKPTFPDPVYFRDLDASVADAEKEVGSDAFDDEEEEAFRVLYNPQPSEYLSPETPLTIDDLTPDERADYEALSQAERSDYLPRLNHYKALSESEDDEMVEADSDKLEGRLHREHHIDLNIPKAVSERTGAGYWADDEVDELAQQPDDDDEWDPSMITSVAENELQLHREIRQYTRAAAWEMPLLTKLVEKAFEPPKLATPLRFRYTTYMGESHPAARKVVVEFTSTDLAKSVQLTPAQRVKLTKLLGPRYNPTSDTARLSCEKFENAAQNKRYLGDLVSSLIREAKEGQDLFEDVPRDERHVKVAKKVTFPAAWLLKEKRVAQLQEVRRPKPESRNVRDTQSQSAVAEYMQKMPLGRAPLTSGAAMAPEKVPEREPVVVR</sequence>
<dbReference type="InParanoid" id="W2RZP8"/>
<dbReference type="PANTHER" id="PTHR13490">
    <property type="entry name" value="MITOCHONDRIAL 28S RIBOSOMAL PROTEIN S28"/>
    <property type="match status" value="1"/>
</dbReference>
<dbReference type="Pfam" id="PF10213">
    <property type="entry name" value="MRP-S28"/>
    <property type="match status" value="1"/>
</dbReference>
<dbReference type="GO" id="GO:0005763">
    <property type="term" value="C:mitochondrial small ribosomal subunit"/>
    <property type="evidence" value="ECO:0007669"/>
    <property type="project" value="TreeGrafter"/>
</dbReference>
<evidence type="ECO:0000313" key="4">
    <source>
        <dbReference type="Proteomes" id="UP000030752"/>
    </source>
</evidence>
<evidence type="ECO:0000313" key="3">
    <source>
        <dbReference type="EMBL" id="ETN41268.1"/>
    </source>
</evidence>
<reference evidence="3 4" key="1">
    <citation type="submission" date="2013-03" db="EMBL/GenBank/DDBJ databases">
        <title>The Genome Sequence of Phialophora europaea CBS 101466.</title>
        <authorList>
            <consortium name="The Broad Institute Genomics Platform"/>
            <person name="Cuomo C."/>
            <person name="de Hoog S."/>
            <person name="Gorbushina A."/>
            <person name="Walker B."/>
            <person name="Young S.K."/>
            <person name="Zeng Q."/>
            <person name="Gargeya S."/>
            <person name="Fitzgerald M."/>
            <person name="Haas B."/>
            <person name="Abouelleil A."/>
            <person name="Allen A.W."/>
            <person name="Alvarado L."/>
            <person name="Arachchi H.M."/>
            <person name="Berlin A.M."/>
            <person name="Chapman S.B."/>
            <person name="Gainer-Dewar J."/>
            <person name="Goldberg J."/>
            <person name="Griggs A."/>
            <person name="Gujja S."/>
            <person name="Hansen M."/>
            <person name="Howarth C."/>
            <person name="Imamovic A."/>
            <person name="Ireland A."/>
            <person name="Larimer J."/>
            <person name="McCowan C."/>
            <person name="Murphy C."/>
            <person name="Pearson M."/>
            <person name="Poon T.W."/>
            <person name="Priest M."/>
            <person name="Roberts A."/>
            <person name="Saif S."/>
            <person name="Shea T."/>
            <person name="Sisk P."/>
            <person name="Sykes S."/>
            <person name="Wortman J."/>
            <person name="Nusbaum C."/>
            <person name="Birren B."/>
        </authorList>
    </citation>
    <scope>NUCLEOTIDE SEQUENCE [LARGE SCALE GENOMIC DNA]</scope>
    <source>
        <strain evidence="3 4">CBS 101466</strain>
    </source>
</reference>
<proteinExistence type="predicted"/>
<dbReference type="GeneID" id="19970542"/>
<dbReference type="STRING" id="1220924.W2RZP8"/>
<dbReference type="AlphaFoldDB" id="W2RZP8"/>
<evidence type="ECO:0000256" key="1">
    <source>
        <dbReference type="SAM" id="MobiDB-lite"/>
    </source>
</evidence>
<dbReference type="EMBL" id="KB822719">
    <property type="protein sequence ID" value="ETN41268.1"/>
    <property type="molecule type" value="Genomic_DNA"/>
</dbReference>
<dbReference type="InterPro" id="IPR039848">
    <property type="entry name" value="Ribosomal_mS35_mt"/>
</dbReference>
<dbReference type="GO" id="GO:0003735">
    <property type="term" value="F:structural constituent of ribosome"/>
    <property type="evidence" value="ECO:0007669"/>
    <property type="project" value="InterPro"/>
</dbReference>
<dbReference type="InterPro" id="IPR019349">
    <property type="entry name" value="Ribosomal_mS35_mit"/>
</dbReference>
<dbReference type="Proteomes" id="UP000030752">
    <property type="component" value="Unassembled WGS sequence"/>
</dbReference>
<feature type="compositionally biased region" description="Basic and acidic residues" evidence="1">
    <location>
        <begin position="414"/>
        <end position="424"/>
    </location>
</feature>
<organism evidence="3 4">
    <name type="scientific">Cyphellophora europaea (strain CBS 101466)</name>
    <name type="common">Phialophora europaea</name>
    <dbReference type="NCBI Taxonomy" id="1220924"/>
    <lineage>
        <taxon>Eukaryota</taxon>
        <taxon>Fungi</taxon>
        <taxon>Dikarya</taxon>
        <taxon>Ascomycota</taxon>
        <taxon>Pezizomycotina</taxon>
        <taxon>Eurotiomycetes</taxon>
        <taxon>Chaetothyriomycetidae</taxon>
        <taxon>Chaetothyriales</taxon>
        <taxon>Cyphellophoraceae</taxon>
        <taxon>Cyphellophora</taxon>
    </lineage>
</organism>
<dbReference type="VEuPathDB" id="FungiDB:HMPREF1541_03203"/>
<protein>
    <recommendedName>
        <fullName evidence="2">Small ribosomal subunit protein mS35 mitochondrial conserved domain-containing protein</fullName>
    </recommendedName>
</protein>
<dbReference type="eggNOG" id="KOG3933">
    <property type="taxonomic scope" value="Eukaryota"/>
</dbReference>
<feature type="domain" description="Small ribosomal subunit protein mS35 mitochondrial conserved" evidence="2">
    <location>
        <begin position="236"/>
        <end position="358"/>
    </location>
</feature>
<dbReference type="PANTHER" id="PTHR13490:SF0">
    <property type="entry name" value="SMALL RIBOSOMAL SUBUNIT PROTEIN MS35"/>
    <property type="match status" value="1"/>
</dbReference>
<dbReference type="OrthoDB" id="283424at2759"/>
<feature type="region of interest" description="Disordered" evidence="1">
    <location>
        <begin position="403"/>
        <end position="424"/>
    </location>
</feature>
<dbReference type="GO" id="GO:0032543">
    <property type="term" value="P:mitochondrial translation"/>
    <property type="evidence" value="ECO:0007669"/>
    <property type="project" value="InterPro"/>
</dbReference>
<dbReference type="HOGENOM" id="CLU_051514_0_0_1"/>
<accession>W2RZP8</accession>